<accession>A0AAF0Y927</accession>
<keyword evidence="1" id="KW-0732">Signal</keyword>
<feature type="signal peptide" evidence="1">
    <location>
        <begin position="1"/>
        <end position="15"/>
    </location>
</feature>
<dbReference type="AlphaFoldDB" id="A0AAF0Y927"/>
<feature type="chain" id="PRO_5042292016" evidence="1">
    <location>
        <begin position="16"/>
        <end position="190"/>
    </location>
</feature>
<evidence type="ECO:0000256" key="1">
    <source>
        <dbReference type="SAM" id="SignalP"/>
    </source>
</evidence>
<organism evidence="2 3">
    <name type="scientific">Vanrija pseudolonga</name>
    <dbReference type="NCBI Taxonomy" id="143232"/>
    <lineage>
        <taxon>Eukaryota</taxon>
        <taxon>Fungi</taxon>
        <taxon>Dikarya</taxon>
        <taxon>Basidiomycota</taxon>
        <taxon>Agaricomycotina</taxon>
        <taxon>Tremellomycetes</taxon>
        <taxon>Trichosporonales</taxon>
        <taxon>Trichosporonaceae</taxon>
        <taxon>Vanrija</taxon>
    </lineage>
</organism>
<dbReference type="EMBL" id="CP086716">
    <property type="protein sequence ID" value="WOO80214.1"/>
    <property type="molecule type" value="Genomic_DNA"/>
</dbReference>
<keyword evidence="3" id="KW-1185">Reference proteome</keyword>
<evidence type="ECO:0000313" key="3">
    <source>
        <dbReference type="Proteomes" id="UP000827549"/>
    </source>
</evidence>
<gene>
    <name evidence="2" type="ORF">LOC62_03G003725</name>
</gene>
<protein>
    <submittedName>
        <fullName evidence="2">Uncharacterized protein</fullName>
    </submittedName>
</protein>
<name>A0AAF0Y927_9TREE</name>
<dbReference type="RefSeq" id="XP_062626246.1">
    <property type="nucleotide sequence ID" value="XM_062770262.1"/>
</dbReference>
<dbReference type="Proteomes" id="UP000827549">
    <property type="component" value="Chromosome 3"/>
</dbReference>
<proteinExistence type="predicted"/>
<dbReference type="GeneID" id="87806966"/>
<reference evidence="2" key="1">
    <citation type="submission" date="2023-10" db="EMBL/GenBank/DDBJ databases">
        <authorList>
            <person name="Noh H."/>
        </authorList>
    </citation>
    <scope>NUCLEOTIDE SEQUENCE</scope>
    <source>
        <strain evidence="2">DUCC4014</strain>
    </source>
</reference>
<evidence type="ECO:0000313" key="2">
    <source>
        <dbReference type="EMBL" id="WOO80214.1"/>
    </source>
</evidence>
<sequence>MLICIPTVSTLLTLAGVITGPGDILSLLGFTAADIISGSAAAAISNYTFWGEGERDFSFTAPASAEGIRGCFTRQLGSAGHVVTDCKRARRFVADDYDDYYCICGAMCLVYDGRMLDCCSCAPEVVAPVFVFVQVNSAVYGGATGGLFAVAQSIGAAGLAGTTIGGAATSVLTGAGIIVGQNQDQDQDQD</sequence>